<dbReference type="GO" id="GO:0009279">
    <property type="term" value="C:cell outer membrane"/>
    <property type="evidence" value="ECO:0007669"/>
    <property type="project" value="TreeGrafter"/>
</dbReference>
<dbReference type="EMBL" id="UINC01220566">
    <property type="protein sequence ID" value="SVE48540.1"/>
    <property type="molecule type" value="Genomic_DNA"/>
</dbReference>
<feature type="non-terminal residue" evidence="3">
    <location>
        <position position="1"/>
    </location>
</feature>
<keyword evidence="1" id="KW-0472">Membrane</keyword>
<sequence length="233" mass="27299">ASPQSKRDSTYENIRPSMVEDGEEPMVGDTMVYNLETRHGKVIQGTTKAEDGFYHGREIRNQNMDIFYAEHAAYTTCDLENPHFHFEMNRMKMINEDKVVARPIILYIANIPIFGLPFGVFPHQKGRRHSGWIMPTYGTDARWGGYINGLGYYWAASEYFDSKFTMSLYDRDGITLRSQNQYTKRYAYSGNLDLETKQRFSSSVPDQDRDIYNLGQNRQSDYVVRWNHRQQLR</sequence>
<dbReference type="AlphaFoldDB" id="A0A383DWH5"/>
<feature type="transmembrane region" description="Helical" evidence="1">
    <location>
        <begin position="99"/>
        <end position="121"/>
    </location>
</feature>
<accession>A0A383DWH5</accession>
<dbReference type="InterPro" id="IPR045659">
    <property type="entry name" value="LptD_2"/>
</dbReference>
<protein>
    <recommendedName>
        <fullName evidence="2">LPS-assembly protein LptD central domain-containing protein</fullName>
    </recommendedName>
</protein>
<dbReference type="InterPro" id="IPR050218">
    <property type="entry name" value="LptD"/>
</dbReference>
<feature type="domain" description="LPS-assembly protein LptD central" evidence="2">
    <location>
        <begin position="99"/>
        <end position="231"/>
    </location>
</feature>
<evidence type="ECO:0000259" key="2">
    <source>
        <dbReference type="Pfam" id="PF19838"/>
    </source>
</evidence>
<reference evidence="3" key="1">
    <citation type="submission" date="2018-05" db="EMBL/GenBank/DDBJ databases">
        <authorList>
            <person name="Lanie J.A."/>
            <person name="Ng W.-L."/>
            <person name="Kazmierczak K.M."/>
            <person name="Andrzejewski T.M."/>
            <person name="Davidsen T.M."/>
            <person name="Wayne K.J."/>
            <person name="Tettelin H."/>
            <person name="Glass J.I."/>
            <person name="Rusch D."/>
            <person name="Podicherti R."/>
            <person name="Tsui H.-C.T."/>
            <person name="Winkler M.E."/>
        </authorList>
    </citation>
    <scope>NUCLEOTIDE SEQUENCE</scope>
</reference>
<dbReference type="PANTHER" id="PTHR30189:SF1">
    <property type="entry name" value="LPS-ASSEMBLY PROTEIN LPTD"/>
    <property type="match status" value="1"/>
</dbReference>
<feature type="non-terminal residue" evidence="3">
    <location>
        <position position="233"/>
    </location>
</feature>
<evidence type="ECO:0000313" key="3">
    <source>
        <dbReference type="EMBL" id="SVE48540.1"/>
    </source>
</evidence>
<dbReference type="PANTHER" id="PTHR30189">
    <property type="entry name" value="LPS-ASSEMBLY PROTEIN"/>
    <property type="match status" value="1"/>
</dbReference>
<gene>
    <name evidence="3" type="ORF">METZ01_LOCUS501394</name>
</gene>
<organism evidence="3">
    <name type="scientific">marine metagenome</name>
    <dbReference type="NCBI Taxonomy" id="408172"/>
    <lineage>
        <taxon>unclassified sequences</taxon>
        <taxon>metagenomes</taxon>
        <taxon>ecological metagenomes</taxon>
    </lineage>
</organism>
<dbReference type="Pfam" id="PF19838">
    <property type="entry name" value="LptD_2"/>
    <property type="match status" value="1"/>
</dbReference>
<evidence type="ECO:0000256" key="1">
    <source>
        <dbReference type="SAM" id="Phobius"/>
    </source>
</evidence>
<dbReference type="GO" id="GO:1990351">
    <property type="term" value="C:transporter complex"/>
    <property type="evidence" value="ECO:0007669"/>
    <property type="project" value="TreeGrafter"/>
</dbReference>
<keyword evidence="1" id="KW-0812">Transmembrane</keyword>
<keyword evidence="1" id="KW-1133">Transmembrane helix</keyword>
<proteinExistence type="predicted"/>
<name>A0A383DWH5_9ZZZZ</name>